<name>A0A386HQ85_9BACT</name>
<dbReference type="AlphaFoldDB" id="A0A386HQ85"/>
<protein>
    <recommendedName>
        <fullName evidence="3">Cell division inhibitor</fullName>
    </recommendedName>
</protein>
<dbReference type="Gene3D" id="3.30.530.20">
    <property type="match status" value="1"/>
</dbReference>
<reference evidence="1 2" key="1">
    <citation type="submission" date="2018-09" db="EMBL/GenBank/DDBJ databases">
        <title>Arachidicoccus sp. nov., a bacterium isolated from soil.</title>
        <authorList>
            <person name="Weon H.-Y."/>
            <person name="Kwon S.-W."/>
            <person name="Lee S.A."/>
        </authorList>
    </citation>
    <scope>NUCLEOTIDE SEQUENCE [LARGE SCALE GENOMIC DNA]</scope>
    <source>
        <strain evidence="1 2">KIS59-12</strain>
    </source>
</reference>
<accession>A0A386HQ85</accession>
<sequence length="152" mass="18066">MKIYTLNKEQFLPISLDKAWHFFSSAGNLSKITPPEMQFKVLTKFEQDDIFEGMHIDYIVRPLFNIPLRWKTEILKVDKPNSFIDKQLNGPYKLWEHTHIFIEKENGVLMKDQLKYSLPFGIIGRLGHAILVREKIEKIFEFRKLALNKIFK</sequence>
<dbReference type="CDD" id="cd07820">
    <property type="entry name" value="SRPBCC_3"/>
    <property type="match status" value="1"/>
</dbReference>
<organism evidence="1 2">
    <name type="scientific">Arachidicoccus soli</name>
    <dbReference type="NCBI Taxonomy" id="2341117"/>
    <lineage>
        <taxon>Bacteria</taxon>
        <taxon>Pseudomonadati</taxon>
        <taxon>Bacteroidota</taxon>
        <taxon>Chitinophagia</taxon>
        <taxon>Chitinophagales</taxon>
        <taxon>Chitinophagaceae</taxon>
        <taxon>Arachidicoccus</taxon>
    </lineage>
</organism>
<evidence type="ECO:0008006" key="3">
    <source>
        <dbReference type="Google" id="ProtNLM"/>
    </source>
</evidence>
<dbReference type="RefSeq" id="WP_119987543.1">
    <property type="nucleotide sequence ID" value="NZ_CP032489.1"/>
</dbReference>
<dbReference type="KEGG" id="ark:D6B99_09655"/>
<proteinExistence type="predicted"/>
<dbReference type="OrthoDB" id="9793552at2"/>
<evidence type="ECO:0000313" key="2">
    <source>
        <dbReference type="Proteomes" id="UP000266118"/>
    </source>
</evidence>
<keyword evidence="2" id="KW-1185">Reference proteome</keyword>
<dbReference type="InterPro" id="IPR023393">
    <property type="entry name" value="START-like_dom_sf"/>
</dbReference>
<dbReference type="SUPFAM" id="SSF55961">
    <property type="entry name" value="Bet v1-like"/>
    <property type="match status" value="1"/>
</dbReference>
<evidence type="ECO:0000313" key="1">
    <source>
        <dbReference type="EMBL" id="AYD47829.1"/>
    </source>
</evidence>
<dbReference type="Proteomes" id="UP000266118">
    <property type="component" value="Chromosome"/>
</dbReference>
<gene>
    <name evidence="1" type="ORF">D6B99_09655</name>
</gene>
<dbReference type="EMBL" id="CP032489">
    <property type="protein sequence ID" value="AYD47829.1"/>
    <property type="molecule type" value="Genomic_DNA"/>
</dbReference>